<dbReference type="RefSeq" id="WP_175476558.1">
    <property type="nucleotide sequence ID" value="NZ_FOBS01000025.1"/>
</dbReference>
<dbReference type="STRING" id="43775.SAMN04489760_12533"/>
<dbReference type="InterPro" id="IPR022513">
    <property type="entry name" value="TOMM_pelo"/>
</dbReference>
<proteinExistence type="predicted"/>
<name>A0A1H7ZNV3_9BACT</name>
<keyword evidence="1" id="KW-0479">Metal-binding</keyword>
<protein>
    <submittedName>
        <fullName evidence="3">NHLP leader peptide domain-containing protein</fullName>
    </submittedName>
</protein>
<dbReference type="GO" id="GO:0003824">
    <property type="term" value="F:catalytic activity"/>
    <property type="evidence" value="ECO:0007669"/>
    <property type="project" value="InterPro"/>
</dbReference>
<evidence type="ECO:0000313" key="4">
    <source>
        <dbReference type="Proteomes" id="UP000198744"/>
    </source>
</evidence>
<accession>A0A1H7ZNV3</accession>
<evidence type="ECO:0000259" key="2">
    <source>
        <dbReference type="Pfam" id="PF02979"/>
    </source>
</evidence>
<dbReference type="Proteomes" id="UP000198744">
    <property type="component" value="Unassembled WGS sequence"/>
</dbReference>
<dbReference type="Gene3D" id="3.90.330.10">
    <property type="entry name" value="Nitrile hydratase alpha /Thiocyanate hydrolase gamma"/>
    <property type="match status" value="2"/>
</dbReference>
<evidence type="ECO:0000313" key="3">
    <source>
        <dbReference type="EMBL" id="SEM59941.1"/>
    </source>
</evidence>
<dbReference type="EMBL" id="FOBS01000025">
    <property type="protein sequence ID" value="SEM59941.1"/>
    <property type="molecule type" value="Genomic_DNA"/>
</dbReference>
<gene>
    <name evidence="3" type="ORF">SAMN04489760_12533</name>
</gene>
<dbReference type="SUPFAM" id="SSF56209">
    <property type="entry name" value="Nitrile hydratase alpha chain"/>
    <property type="match status" value="1"/>
</dbReference>
<dbReference type="InterPro" id="IPR036648">
    <property type="entry name" value="CN_Hdrase_a/SCN_Hdrase_g_sf"/>
</dbReference>
<dbReference type="InterPro" id="IPR004232">
    <property type="entry name" value="CN_Hdrtase_a/SCN_Hdrlase_g"/>
</dbReference>
<dbReference type="AlphaFoldDB" id="A0A1H7ZNV3"/>
<keyword evidence="4" id="KW-1185">Reference proteome</keyword>
<dbReference type="GO" id="GO:0046914">
    <property type="term" value="F:transition metal ion binding"/>
    <property type="evidence" value="ECO:0007669"/>
    <property type="project" value="InterPro"/>
</dbReference>
<dbReference type="NCBIfam" id="TIGR03793">
    <property type="entry name" value="leader_NHLP"/>
    <property type="match status" value="1"/>
</dbReference>
<evidence type="ECO:0000256" key="1">
    <source>
        <dbReference type="ARBA" id="ARBA00022723"/>
    </source>
</evidence>
<sequence length="91" mass="10395">MKEETKEQSKKMAKIIARAWSDESFKERLVSNPRSVLTENEISVPAGIEVRVLEQTDQVMYIVLPLKPGDEWLIKPDMSEDTDEIACARCV</sequence>
<feature type="domain" description="Nitrile hydratase alpha/Thiocyanate hydrolase gamma" evidence="2">
    <location>
        <begin position="24"/>
        <end position="69"/>
    </location>
</feature>
<organism evidence="3 4">
    <name type="scientific">Syntrophus gentianae</name>
    <dbReference type="NCBI Taxonomy" id="43775"/>
    <lineage>
        <taxon>Bacteria</taxon>
        <taxon>Pseudomonadati</taxon>
        <taxon>Thermodesulfobacteriota</taxon>
        <taxon>Syntrophia</taxon>
        <taxon>Syntrophales</taxon>
        <taxon>Syntrophaceae</taxon>
        <taxon>Syntrophus</taxon>
    </lineage>
</organism>
<dbReference type="Pfam" id="PF02979">
    <property type="entry name" value="NHase_alpha"/>
    <property type="match status" value="1"/>
</dbReference>
<reference evidence="3 4" key="1">
    <citation type="submission" date="2016-10" db="EMBL/GenBank/DDBJ databases">
        <authorList>
            <person name="de Groot N.N."/>
        </authorList>
    </citation>
    <scope>NUCLEOTIDE SEQUENCE [LARGE SCALE GENOMIC DNA]</scope>
    <source>
        <strain evidence="3 4">DSM 8423</strain>
    </source>
</reference>